<keyword evidence="2" id="KW-1185">Reference proteome</keyword>
<accession>A0A4Z2E2G6</accession>
<reference evidence="1 2" key="1">
    <citation type="submission" date="2019-03" db="EMBL/GenBank/DDBJ databases">
        <title>First draft genome of Liparis tanakae, snailfish: a comprehensive survey of snailfish specific genes.</title>
        <authorList>
            <person name="Kim W."/>
            <person name="Song I."/>
            <person name="Jeong J.-H."/>
            <person name="Kim D."/>
            <person name="Kim S."/>
            <person name="Ryu S."/>
            <person name="Song J.Y."/>
            <person name="Lee S.K."/>
        </authorList>
    </citation>
    <scope>NUCLEOTIDE SEQUENCE [LARGE SCALE GENOMIC DNA]</scope>
    <source>
        <tissue evidence="1">Muscle</tissue>
    </source>
</reference>
<protein>
    <submittedName>
        <fullName evidence="1">Uncharacterized protein</fullName>
    </submittedName>
</protein>
<sequence>MSPQSRLCRQQPSPVVGFTWNRPRGLPQLDSSSLEPAGHREVPMKGDPHFSLVRLVSPALRVEKHFSLVSHFLSNQFLRLDS</sequence>
<evidence type="ECO:0000313" key="2">
    <source>
        <dbReference type="Proteomes" id="UP000314294"/>
    </source>
</evidence>
<proteinExistence type="predicted"/>
<organism evidence="1 2">
    <name type="scientific">Liparis tanakae</name>
    <name type="common">Tanaka's snailfish</name>
    <dbReference type="NCBI Taxonomy" id="230148"/>
    <lineage>
        <taxon>Eukaryota</taxon>
        <taxon>Metazoa</taxon>
        <taxon>Chordata</taxon>
        <taxon>Craniata</taxon>
        <taxon>Vertebrata</taxon>
        <taxon>Euteleostomi</taxon>
        <taxon>Actinopterygii</taxon>
        <taxon>Neopterygii</taxon>
        <taxon>Teleostei</taxon>
        <taxon>Neoteleostei</taxon>
        <taxon>Acanthomorphata</taxon>
        <taxon>Eupercaria</taxon>
        <taxon>Perciformes</taxon>
        <taxon>Cottioidei</taxon>
        <taxon>Cottales</taxon>
        <taxon>Liparidae</taxon>
        <taxon>Liparis</taxon>
    </lineage>
</organism>
<evidence type="ECO:0000313" key="1">
    <source>
        <dbReference type="EMBL" id="TNN22700.1"/>
    </source>
</evidence>
<comment type="caution">
    <text evidence="1">The sequence shown here is derived from an EMBL/GenBank/DDBJ whole genome shotgun (WGS) entry which is preliminary data.</text>
</comment>
<name>A0A4Z2E2G6_9TELE</name>
<dbReference type="AlphaFoldDB" id="A0A4Z2E2G6"/>
<dbReference type="Proteomes" id="UP000314294">
    <property type="component" value="Unassembled WGS sequence"/>
</dbReference>
<gene>
    <name evidence="1" type="ORF">EYF80_067184</name>
</gene>
<dbReference type="EMBL" id="SRLO01021361">
    <property type="protein sequence ID" value="TNN22700.1"/>
    <property type="molecule type" value="Genomic_DNA"/>
</dbReference>